<evidence type="ECO:0008006" key="4">
    <source>
        <dbReference type="Google" id="ProtNLM"/>
    </source>
</evidence>
<gene>
    <name evidence="2" type="ORF">OHU35_13255</name>
</gene>
<reference evidence="2 3" key="1">
    <citation type="submission" date="2022-10" db="EMBL/GenBank/DDBJ databases">
        <title>The complete genomes of actinobacterial strains from the NBC collection.</title>
        <authorList>
            <person name="Joergensen T.S."/>
            <person name="Alvarez Arevalo M."/>
            <person name="Sterndorff E.B."/>
            <person name="Faurdal D."/>
            <person name="Vuksanovic O."/>
            <person name="Mourched A.-S."/>
            <person name="Charusanti P."/>
            <person name="Shaw S."/>
            <person name="Blin K."/>
            <person name="Weber T."/>
        </authorList>
    </citation>
    <scope>NUCLEOTIDE SEQUENCE [LARGE SCALE GENOMIC DNA]</scope>
    <source>
        <strain evidence="2 3">NBC_00017</strain>
    </source>
</reference>
<feature type="region of interest" description="Disordered" evidence="1">
    <location>
        <begin position="17"/>
        <end position="143"/>
    </location>
</feature>
<evidence type="ECO:0000313" key="2">
    <source>
        <dbReference type="EMBL" id="WTW26964.1"/>
    </source>
</evidence>
<name>A0ABZ1MGD3_STREF</name>
<feature type="compositionally biased region" description="Low complexity" evidence="1">
    <location>
        <begin position="29"/>
        <end position="53"/>
    </location>
</feature>
<evidence type="ECO:0000313" key="3">
    <source>
        <dbReference type="Proteomes" id="UP001621512"/>
    </source>
</evidence>
<dbReference type="Proteomes" id="UP001621512">
    <property type="component" value="Chromosome"/>
</dbReference>
<accession>A0ABZ1MGD3</accession>
<sequence>MSTLAAVAFAGVLVTAGCGSSEEPRAGVPAGPTGTTGAPGADDTGEGTDSSGGSWDGSGGGSASGGSTGGGSTGGGAGGSSSSSGGSGSGGETWTGGDKGSSTWKPGRTSGGRGNGGSGEEREKSTDPAPDREFSWAPFGPSSPEWDGINTDHVYDLVQARNCPEAKRWYDNAGPRNWQARPAAWKVLEGLIAACYAVGGEEGEWQKAIDAYAVVKNQPSGDCKYTAARRTLGQLAEFRAAHPDAGIRIRPAGNGVQACPSVITGMSPRQAAPGATVEVKGTWPSAATVYADGREVRLVDNANRMHPVCCLNATVTFEVPADAPAGAVRITLKTRSVELDAGELTVTAP</sequence>
<dbReference type="EMBL" id="CP108341">
    <property type="protein sequence ID" value="WTW26964.1"/>
    <property type="molecule type" value="Genomic_DNA"/>
</dbReference>
<protein>
    <recommendedName>
        <fullName evidence="4">IPT/TIG domain-containing protein</fullName>
    </recommendedName>
</protein>
<feature type="compositionally biased region" description="Basic and acidic residues" evidence="1">
    <location>
        <begin position="119"/>
        <end position="134"/>
    </location>
</feature>
<dbReference type="RefSeq" id="WP_359896085.1">
    <property type="nucleotide sequence ID" value="NZ_CP108341.1"/>
</dbReference>
<organism evidence="2 3">
    <name type="scientific">Streptomyces purpurascens</name>
    <dbReference type="NCBI Taxonomy" id="1924"/>
    <lineage>
        <taxon>Bacteria</taxon>
        <taxon>Bacillati</taxon>
        <taxon>Actinomycetota</taxon>
        <taxon>Actinomycetes</taxon>
        <taxon>Kitasatosporales</taxon>
        <taxon>Streptomycetaceae</taxon>
        <taxon>Streptomyces</taxon>
    </lineage>
</organism>
<evidence type="ECO:0000256" key="1">
    <source>
        <dbReference type="SAM" id="MobiDB-lite"/>
    </source>
</evidence>
<feature type="compositionally biased region" description="Gly residues" evidence="1">
    <location>
        <begin position="109"/>
        <end position="118"/>
    </location>
</feature>
<proteinExistence type="predicted"/>
<keyword evidence="3" id="KW-1185">Reference proteome</keyword>
<feature type="compositionally biased region" description="Gly residues" evidence="1">
    <location>
        <begin position="54"/>
        <end position="99"/>
    </location>
</feature>